<dbReference type="Proteomes" id="UP001055091">
    <property type="component" value="Unassembled WGS sequence"/>
</dbReference>
<dbReference type="InterPro" id="IPR003661">
    <property type="entry name" value="HisK_dim/P_dom"/>
</dbReference>
<evidence type="ECO:0000313" key="12">
    <source>
        <dbReference type="EMBL" id="GKH03413.1"/>
    </source>
</evidence>
<dbReference type="PANTHER" id="PTHR45453">
    <property type="entry name" value="PHOSPHATE REGULON SENSOR PROTEIN PHOR"/>
    <property type="match status" value="1"/>
</dbReference>
<dbReference type="InterPro" id="IPR004358">
    <property type="entry name" value="Sig_transdc_His_kin-like_C"/>
</dbReference>
<accession>A0AA37N565</accession>
<dbReference type="RefSeq" id="WP_022032701.1">
    <property type="nucleotide sequence ID" value="NZ_BQNJ01000002.1"/>
</dbReference>
<evidence type="ECO:0000313" key="13">
    <source>
        <dbReference type="Proteomes" id="UP001055091"/>
    </source>
</evidence>
<comment type="catalytic activity">
    <reaction evidence="1">
        <text>ATP + protein L-histidine = ADP + protein N-phospho-L-histidine.</text>
        <dbReference type="EC" id="2.7.13.3"/>
    </reaction>
</comment>
<dbReference type="CDD" id="cd00075">
    <property type="entry name" value="HATPase"/>
    <property type="match status" value="1"/>
</dbReference>
<evidence type="ECO:0000256" key="9">
    <source>
        <dbReference type="SAM" id="MobiDB-lite"/>
    </source>
</evidence>
<feature type="domain" description="Histidine kinase" evidence="11">
    <location>
        <begin position="196"/>
        <end position="415"/>
    </location>
</feature>
<dbReference type="SUPFAM" id="SSF55874">
    <property type="entry name" value="ATPase domain of HSP90 chaperone/DNA topoisomerase II/histidine kinase"/>
    <property type="match status" value="1"/>
</dbReference>
<dbReference type="SMART" id="SM00388">
    <property type="entry name" value="HisKA"/>
    <property type="match status" value="1"/>
</dbReference>
<keyword evidence="10" id="KW-1133">Transmembrane helix</keyword>
<dbReference type="EC" id="2.7.13.3" evidence="3"/>
<evidence type="ECO:0000256" key="10">
    <source>
        <dbReference type="SAM" id="Phobius"/>
    </source>
</evidence>
<evidence type="ECO:0000256" key="7">
    <source>
        <dbReference type="ARBA" id="ARBA00023012"/>
    </source>
</evidence>
<dbReference type="Gene3D" id="1.10.287.130">
    <property type="match status" value="1"/>
</dbReference>
<keyword evidence="4" id="KW-0597">Phosphoprotein</keyword>
<dbReference type="FunFam" id="3.30.565.10:FF:000006">
    <property type="entry name" value="Sensor histidine kinase WalK"/>
    <property type="match status" value="1"/>
</dbReference>
<comment type="caution">
    <text evidence="12">The sequence shown here is derived from an EMBL/GenBank/DDBJ whole genome shotgun (WGS) entry which is preliminary data.</text>
</comment>
<dbReference type="SUPFAM" id="SSF47384">
    <property type="entry name" value="Homodimeric domain of signal transducing histidine kinase"/>
    <property type="match status" value="1"/>
</dbReference>
<feature type="transmembrane region" description="Helical" evidence="10">
    <location>
        <begin position="9"/>
        <end position="29"/>
    </location>
</feature>
<dbReference type="Gene3D" id="3.30.565.10">
    <property type="entry name" value="Histidine kinase-like ATPase, C-terminal domain"/>
    <property type="match status" value="1"/>
</dbReference>
<dbReference type="EMBL" id="BQNJ01000002">
    <property type="protein sequence ID" value="GKH03413.1"/>
    <property type="molecule type" value="Genomic_DNA"/>
</dbReference>
<evidence type="ECO:0000256" key="6">
    <source>
        <dbReference type="ARBA" id="ARBA00022777"/>
    </source>
</evidence>
<dbReference type="InterPro" id="IPR005467">
    <property type="entry name" value="His_kinase_dom"/>
</dbReference>
<feature type="region of interest" description="Disordered" evidence="9">
    <location>
        <begin position="46"/>
        <end position="71"/>
    </location>
</feature>
<dbReference type="PRINTS" id="PR00344">
    <property type="entry name" value="BCTRLSENSOR"/>
</dbReference>
<keyword evidence="7" id="KW-0902">Two-component regulatory system</keyword>
<dbReference type="InterPro" id="IPR036097">
    <property type="entry name" value="HisK_dim/P_sf"/>
</dbReference>
<dbReference type="PANTHER" id="PTHR45453:SF1">
    <property type="entry name" value="PHOSPHATE REGULON SENSOR PROTEIN PHOR"/>
    <property type="match status" value="1"/>
</dbReference>
<feature type="compositionally biased region" description="Polar residues" evidence="9">
    <location>
        <begin position="47"/>
        <end position="56"/>
    </location>
</feature>
<dbReference type="FunFam" id="1.10.287.130:FF:000001">
    <property type="entry name" value="Two-component sensor histidine kinase"/>
    <property type="match status" value="1"/>
</dbReference>
<sequence length="415" mass="46542">MLKKLRGKFIIINMSLVITILIIVLGNFYHVNIWRLERQTEMALMQAQDSARQNGKPNKVEPGRRTDDAPPPFVPNAVIILKKDGKTVTDIKSNNLSISADMAATLTDLVMEKEEPRGVLNDYSLRYNRAETPDSITIAFADQSFELNNIRALRFNCLLLFFIASLLFLLLSIFLSRWALKPVEQAWKQQNQFIADASHELKTPLTVILANLQILLSHQDSTIRNQLKWVDNTREEASRMKQLVEELLFLARSDAGTVEVSHAAYTEFDYSDSVLNCALLFEAVAFENKVILNNDIVPGIHVCGSETQMKQVVTILLDNACKYAGLHGTVSVSLKSASHHAVLTVNNTGEPIPSSDQKHIFERFYRTDKSRVRKEGGYGLGLSIARTIVEQHKGKITVSSSQEEGTTFTVVLPEL</sequence>
<evidence type="ECO:0000256" key="8">
    <source>
        <dbReference type="ARBA" id="ARBA00023136"/>
    </source>
</evidence>
<reference evidence="12" key="1">
    <citation type="submission" date="2022-01" db="EMBL/GenBank/DDBJ databases">
        <title>Novel bile acid biosynthetic pathways are enriched in the microbiome of centenarians.</title>
        <authorList>
            <person name="Sato Y."/>
            <person name="Atarashi K."/>
            <person name="Plichta R.D."/>
            <person name="Arai Y."/>
            <person name="Sasajima S."/>
            <person name="Kearney M.S."/>
            <person name="Suda W."/>
            <person name="Takeshita K."/>
            <person name="Sasaki T."/>
            <person name="Okamoto S."/>
            <person name="Skelly N.A."/>
            <person name="Okamura Y."/>
            <person name="Vlamakis H."/>
            <person name="Li Y."/>
            <person name="Tanoue T."/>
            <person name="Takei H."/>
            <person name="Nittono H."/>
            <person name="Narushima S."/>
            <person name="Irie J."/>
            <person name="Itoh H."/>
            <person name="Moriya K."/>
            <person name="Sugiura Y."/>
            <person name="Suematsu M."/>
            <person name="Moritoki N."/>
            <person name="Shibata S."/>
            <person name="Littman R.D."/>
            <person name="Fischbach A.M."/>
            <person name="Uwamino Y."/>
            <person name="Inoue T."/>
            <person name="Honda A."/>
            <person name="Hattori M."/>
            <person name="Murai T."/>
            <person name="Xavier J.R."/>
            <person name="Hirose N."/>
            <person name="Honda K."/>
        </authorList>
    </citation>
    <scope>NUCLEOTIDE SEQUENCE</scope>
    <source>
        <strain evidence="12">CE91-St55</strain>
    </source>
</reference>
<keyword evidence="10" id="KW-0812">Transmembrane</keyword>
<feature type="transmembrane region" description="Helical" evidence="10">
    <location>
        <begin position="158"/>
        <end position="180"/>
    </location>
</feature>
<evidence type="ECO:0000256" key="1">
    <source>
        <dbReference type="ARBA" id="ARBA00000085"/>
    </source>
</evidence>
<keyword evidence="5" id="KW-0808">Transferase</keyword>
<evidence type="ECO:0000256" key="4">
    <source>
        <dbReference type="ARBA" id="ARBA00022553"/>
    </source>
</evidence>
<feature type="compositionally biased region" description="Basic and acidic residues" evidence="9">
    <location>
        <begin position="58"/>
        <end position="68"/>
    </location>
</feature>
<dbReference type="SMART" id="SM00387">
    <property type="entry name" value="HATPase_c"/>
    <property type="match status" value="1"/>
</dbReference>
<keyword evidence="8 10" id="KW-0472">Membrane</keyword>
<protein>
    <recommendedName>
        <fullName evidence="3">histidine kinase</fullName>
        <ecNumber evidence="3">2.7.13.3</ecNumber>
    </recommendedName>
</protein>
<dbReference type="GO" id="GO:0005886">
    <property type="term" value="C:plasma membrane"/>
    <property type="evidence" value="ECO:0007669"/>
    <property type="project" value="TreeGrafter"/>
</dbReference>
<dbReference type="InterPro" id="IPR050351">
    <property type="entry name" value="BphY/WalK/GraS-like"/>
</dbReference>
<proteinExistence type="predicted"/>
<dbReference type="Pfam" id="PF02518">
    <property type="entry name" value="HATPase_c"/>
    <property type="match status" value="1"/>
</dbReference>
<name>A0AA37N565_9FIRM</name>
<dbReference type="InterPro" id="IPR036890">
    <property type="entry name" value="HATPase_C_sf"/>
</dbReference>
<dbReference type="InterPro" id="IPR003594">
    <property type="entry name" value="HATPase_dom"/>
</dbReference>
<dbReference type="GO" id="GO:0004721">
    <property type="term" value="F:phosphoprotein phosphatase activity"/>
    <property type="evidence" value="ECO:0007669"/>
    <property type="project" value="TreeGrafter"/>
</dbReference>
<dbReference type="GO" id="GO:0000155">
    <property type="term" value="F:phosphorelay sensor kinase activity"/>
    <property type="evidence" value="ECO:0007669"/>
    <property type="project" value="InterPro"/>
</dbReference>
<evidence type="ECO:0000259" key="11">
    <source>
        <dbReference type="PROSITE" id="PS50109"/>
    </source>
</evidence>
<dbReference type="AlphaFoldDB" id="A0AA37N565"/>
<dbReference type="Pfam" id="PF00512">
    <property type="entry name" value="HisKA"/>
    <property type="match status" value="1"/>
</dbReference>
<evidence type="ECO:0000256" key="3">
    <source>
        <dbReference type="ARBA" id="ARBA00012438"/>
    </source>
</evidence>
<dbReference type="CDD" id="cd00082">
    <property type="entry name" value="HisKA"/>
    <property type="match status" value="1"/>
</dbReference>
<comment type="subcellular location">
    <subcellularLocation>
        <location evidence="2">Membrane</location>
    </subcellularLocation>
</comment>
<dbReference type="PROSITE" id="PS50109">
    <property type="entry name" value="HIS_KIN"/>
    <property type="match status" value="1"/>
</dbReference>
<dbReference type="GO" id="GO:0016036">
    <property type="term" value="P:cellular response to phosphate starvation"/>
    <property type="evidence" value="ECO:0007669"/>
    <property type="project" value="TreeGrafter"/>
</dbReference>
<evidence type="ECO:0000256" key="2">
    <source>
        <dbReference type="ARBA" id="ARBA00004370"/>
    </source>
</evidence>
<evidence type="ECO:0000256" key="5">
    <source>
        <dbReference type="ARBA" id="ARBA00022679"/>
    </source>
</evidence>
<dbReference type="GeneID" id="93149887"/>
<keyword evidence="6 12" id="KW-0418">Kinase</keyword>
<organism evidence="12 13">
    <name type="scientific">Hungatella hathewayi</name>
    <dbReference type="NCBI Taxonomy" id="154046"/>
    <lineage>
        <taxon>Bacteria</taxon>
        <taxon>Bacillati</taxon>
        <taxon>Bacillota</taxon>
        <taxon>Clostridia</taxon>
        <taxon>Lachnospirales</taxon>
        <taxon>Lachnospiraceae</taxon>
        <taxon>Hungatella</taxon>
    </lineage>
</organism>
<gene>
    <name evidence="12" type="ORF">CE91St55_53940</name>
</gene>